<dbReference type="Pfam" id="PF01566">
    <property type="entry name" value="Nramp"/>
    <property type="match status" value="1"/>
</dbReference>
<feature type="transmembrane region" description="Helical" evidence="8">
    <location>
        <begin position="34"/>
        <end position="52"/>
    </location>
</feature>
<feature type="transmembrane region" description="Helical" evidence="8">
    <location>
        <begin position="214"/>
        <end position="234"/>
    </location>
</feature>
<feature type="transmembrane region" description="Helical" evidence="8">
    <location>
        <begin position="67"/>
        <end position="88"/>
    </location>
</feature>
<feature type="transmembrane region" description="Helical" evidence="8">
    <location>
        <begin position="346"/>
        <end position="364"/>
    </location>
</feature>
<dbReference type="EMBL" id="JAMSKV010000005">
    <property type="protein sequence ID" value="MCQ8278310.1"/>
    <property type="molecule type" value="Genomic_DNA"/>
</dbReference>
<feature type="transmembrane region" description="Helical" evidence="8">
    <location>
        <begin position="174"/>
        <end position="194"/>
    </location>
</feature>
<evidence type="ECO:0000256" key="6">
    <source>
        <dbReference type="ARBA" id="ARBA00023136"/>
    </source>
</evidence>
<dbReference type="PANTHER" id="PTHR11706:SF33">
    <property type="entry name" value="NATURAL RESISTANCE-ASSOCIATED MACROPHAGE PROTEIN 2"/>
    <property type="match status" value="1"/>
</dbReference>
<feature type="transmembrane region" description="Helical" evidence="8">
    <location>
        <begin position="132"/>
        <end position="162"/>
    </location>
</feature>
<dbReference type="RefSeq" id="WP_422863783.1">
    <property type="nucleotide sequence ID" value="NZ_JAMSKV010000005.1"/>
</dbReference>
<feature type="region of interest" description="Disordered" evidence="7">
    <location>
        <begin position="1"/>
        <end position="26"/>
    </location>
</feature>
<evidence type="ECO:0000313" key="9">
    <source>
        <dbReference type="EMBL" id="MCQ8278310.1"/>
    </source>
</evidence>
<feature type="transmembrane region" description="Helical" evidence="8">
    <location>
        <begin position="407"/>
        <end position="430"/>
    </location>
</feature>
<keyword evidence="10" id="KW-1185">Reference proteome</keyword>
<keyword evidence="6 8" id="KW-0472">Membrane</keyword>
<dbReference type="NCBIfam" id="NF001923">
    <property type="entry name" value="PRK00701.1"/>
    <property type="match status" value="1"/>
</dbReference>
<dbReference type="NCBIfam" id="NF037982">
    <property type="entry name" value="Nramp_1"/>
    <property type="match status" value="1"/>
</dbReference>
<comment type="caution">
    <text evidence="9">The sequence shown here is derived from an EMBL/GenBank/DDBJ whole genome shotgun (WGS) entry which is preliminary data.</text>
</comment>
<keyword evidence="2" id="KW-0813">Transport</keyword>
<evidence type="ECO:0000256" key="5">
    <source>
        <dbReference type="ARBA" id="ARBA00022989"/>
    </source>
</evidence>
<evidence type="ECO:0000313" key="10">
    <source>
        <dbReference type="Proteomes" id="UP001524587"/>
    </source>
</evidence>
<accession>A0ABT1W7C0</accession>
<dbReference type="NCBIfam" id="TIGR01197">
    <property type="entry name" value="nramp"/>
    <property type="match status" value="1"/>
</dbReference>
<gene>
    <name evidence="9" type="ORF">NFI95_07585</name>
</gene>
<dbReference type="PANTHER" id="PTHR11706">
    <property type="entry name" value="SOLUTE CARRIER PROTEIN FAMILY 11 MEMBER"/>
    <property type="match status" value="1"/>
</dbReference>
<proteinExistence type="predicted"/>
<comment type="subcellular location">
    <subcellularLocation>
        <location evidence="1">Membrane</location>
        <topology evidence="1">Multi-pass membrane protein</topology>
    </subcellularLocation>
</comment>
<dbReference type="PRINTS" id="PR00447">
    <property type="entry name" value="NATRESASSCMP"/>
</dbReference>
<feature type="transmembrane region" description="Helical" evidence="8">
    <location>
        <begin position="370"/>
        <end position="391"/>
    </location>
</feature>
<keyword evidence="5 8" id="KW-1133">Transmembrane helix</keyword>
<dbReference type="InterPro" id="IPR001046">
    <property type="entry name" value="NRAMP_fam"/>
</dbReference>
<name>A0ABT1W7C0_9PROT</name>
<evidence type="ECO:0000256" key="7">
    <source>
        <dbReference type="SAM" id="MobiDB-lite"/>
    </source>
</evidence>
<feature type="transmembrane region" description="Helical" evidence="8">
    <location>
        <begin position="108"/>
        <end position="126"/>
    </location>
</feature>
<feature type="transmembrane region" description="Helical" evidence="8">
    <location>
        <begin position="262"/>
        <end position="283"/>
    </location>
</feature>
<keyword evidence="3 8" id="KW-0812">Transmembrane</keyword>
<evidence type="ECO:0000256" key="1">
    <source>
        <dbReference type="ARBA" id="ARBA00004141"/>
    </source>
</evidence>
<organism evidence="9 10">
    <name type="scientific">Endosaccharibacter trunci</name>
    <dbReference type="NCBI Taxonomy" id="2812733"/>
    <lineage>
        <taxon>Bacteria</taxon>
        <taxon>Pseudomonadati</taxon>
        <taxon>Pseudomonadota</taxon>
        <taxon>Alphaproteobacteria</taxon>
        <taxon>Acetobacterales</taxon>
        <taxon>Acetobacteraceae</taxon>
        <taxon>Endosaccharibacter</taxon>
    </lineage>
</organism>
<evidence type="ECO:0000256" key="8">
    <source>
        <dbReference type="SAM" id="Phobius"/>
    </source>
</evidence>
<evidence type="ECO:0000256" key="2">
    <source>
        <dbReference type="ARBA" id="ARBA00022448"/>
    </source>
</evidence>
<keyword evidence="4" id="KW-0769">Symport</keyword>
<feature type="transmembrane region" description="Helical" evidence="8">
    <location>
        <begin position="303"/>
        <end position="326"/>
    </location>
</feature>
<reference evidence="9 10" key="1">
    <citation type="submission" date="2022-06" db="EMBL/GenBank/DDBJ databases">
        <title>Endosaccharibacter gen. nov., sp. nov., endophytic bacteria isolated from sugarcane.</title>
        <authorList>
            <person name="Pitiwittayakul N."/>
            <person name="Yukphan P."/>
            <person name="Charoenyingcharoen P."/>
            <person name="Tanasupawat S."/>
        </authorList>
    </citation>
    <scope>NUCLEOTIDE SEQUENCE [LARGE SCALE GENOMIC DNA]</scope>
    <source>
        <strain evidence="9 10">KSS8</strain>
    </source>
</reference>
<evidence type="ECO:0000256" key="3">
    <source>
        <dbReference type="ARBA" id="ARBA00022692"/>
    </source>
</evidence>
<protein>
    <submittedName>
        <fullName evidence="9">Nramp family divalent metal transporter</fullName>
    </submittedName>
</protein>
<dbReference type="Proteomes" id="UP001524587">
    <property type="component" value="Unassembled WGS sequence"/>
</dbReference>
<evidence type="ECO:0000256" key="4">
    <source>
        <dbReference type="ARBA" id="ARBA00022847"/>
    </source>
</evidence>
<sequence length="435" mass="46168">MTDTLQTASRPGLEPSAPPHAPHREPPLGRGRGLRAFLSVIGPAIVASVAYVDPGNYVTNIQAGARYGYALLWVVLLSNLIAMLFQSWAARLGIVSGRNLAELSRERFPGVPAVLMWIGTEIAAMATDLAEFVGGALGVSLLTHCSLMIGMVAMGVGTMALLQLQGRGFRPIERAIGALVAIICVSYALELLIVPVDWPSALRGSLLPSMPDGAAVSLSIALVGATVMPHAIYLHSALFRDRPVPGSDAERARIVRFSDREVVLALSTVGLVNMAMVVLAAHFHAAHPDIDSIAVAYRTLDPLLGRAAALLFLLSLLASGLSSSVVGTMAGQVVMQGFVGFRIPVWVRRVLTMLPAFVVIGLGTDVTQTLVWSQIVLSFVLPLPMITLLMFSRSEAIMGRFRMSRRVLVLAGCMAGFVLVLNVVLLLQAAGLMPG</sequence>